<organism evidence="2 3">
    <name type="scientific">Paraphoma chrysanthemicola</name>
    <dbReference type="NCBI Taxonomy" id="798071"/>
    <lineage>
        <taxon>Eukaryota</taxon>
        <taxon>Fungi</taxon>
        <taxon>Dikarya</taxon>
        <taxon>Ascomycota</taxon>
        <taxon>Pezizomycotina</taxon>
        <taxon>Dothideomycetes</taxon>
        <taxon>Pleosporomycetidae</taxon>
        <taxon>Pleosporales</taxon>
        <taxon>Pleosporineae</taxon>
        <taxon>Phaeosphaeriaceae</taxon>
        <taxon>Paraphoma</taxon>
    </lineage>
</organism>
<evidence type="ECO:0000313" key="3">
    <source>
        <dbReference type="Proteomes" id="UP000813461"/>
    </source>
</evidence>
<feature type="compositionally biased region" description="Polar residues" evidence="1">
    <location>
        <begin position="97"/>
        <end position="118"/>
    </location>
</feature>
<dbReference type="OrthoDB" id="10345472at2759"/>
<name>A0A8K0W0X1_9PLEO</name>
<evidence type="ECO:0000256" key="1">
    <source>
        <dbReference type="SAM" id="MobiDB-lite"/>
    </source>
</evidence>
<protein>
    <submittedName>
        <fullName evidence="2">Uncharacterized protein</fullName>
    </submittedName>
</protein>
<sequence>MHPEYSNRNYVLAANEEYFDRAHHRPSAERMTSVYEYVSPEMEDKEPTIKRVPESRLIPRHPLIGRAYTTPVVQNEPKFKYVTQGKVIPRKPVPRVQSMQAELSYEGSASSRSSDTNSPPVPDMQRPTLGRTATNRQFSDFLPPDRVKTWNEVKQSSESNYRPLRALSSKGLKMAKEKVAGFRDARR</sequence>
<accession>A0A8K0W0X1</accession>
<dbReference type="EMBL" id="JAGMVJ010000005">
    <property type="protein sequence ID" value="KAH7090208.1"/>
    <property type="molecule type" value="Genomic_DNA"/>
</dbReference>
<gene>
    <name evidence="2" type="ORF">FB567DRAFT_589618</name>
</gene>
<feature type="region of interest" description="Disordered" evidence="1">
    <location>
        <begin position="90"/>
        <end position="164"/>
    </location>
</feature>
<keyword evidence="3" id="KW-1185">Reference proteome</keyword>
<evidence type="ECO:0000313" key="2">
    <source>
        <dbReference type="EMBL" id="KAH7090208.1"/>
    </source>
</evidence>
<dbReference type="AlphaFoldDB" id="A0A8K0W0X1"/>
<dbReference type="Proteomes" id="UP000813461">
    <property type="component" value="Unassembled WGS sequence"/>
</dbReference>
<reference evidence="2" key="1">
    <citation type="journal article" date="2021" name="Nat. Commun.">
        <title>Genetic determinants of endophytism in the Arabidopsis root mycobiome.</title>
        <authorList>
            <person name="Mesny F."/>
            <person name="Miyauchi S."/>
            <person name="Thiergart T."/>
            <person name="Pickel B."/>
            <person name="Atanasova L."/>
            <person name="Karlsson M."/>
            <person name="Huettel B."/>
            <person name="Barry K.W."/>
            <person name="Haridas S."/>
            <person name="Chen C."/>
            <person name="Bauer D."/>
            <person name="Andreopoulos W."/>
            <person name="Pangilinan J."/>
            <person name="LaButti K."/>
            <person name="Riley R."/>
            <person name="Lipzen A."/>
            <person name="Clum A."/>
            <person name="Drula E."/>
            <person name="Henrissat B."/>
            <person name="Kohler A."/>
            <person name="Grigoriev I.V."/>
            <person name="Martin F.M."/>
            <person name="Hacquard S."/>
        </authorList>
    </citation>
    <scope>NUCLEOTIDE SEQUENCE</scope>
    <source>
        <strain evidence="2">MPI-SDFR-AT-0120</strain>
    </source>
</reference>
<comment type="caution">
    <text evidence="2">The sequence shown here is derived from an EMBL/GenBank/DDBJ whole genome shotgun (WGS) entry which is preliminary data.</text>
</comment>
<proteinExistence type="predicted"/>